<dbReference type="AlphaFoldDB" id="A0A7R7DTK7"/>
<evidence type="ECO:0000313" key="2">
    <source>
        <dbReference type="EMBL" id="BCJ37525.1"/>
    </source>
</evidence>
<gene>
    <name evidence="2" type="ORF">Athai_50280</name>
</gene>
<evidence type="ECO:0000313" key="3">
    <source>
        <dbReference type="Proteomes" id="UP000611640"/>
    </source>
</evidence>
<proteinExistence type="predicted"/>
<dbReference type="PANTHER" id="PTHR47534:SF3">
    <property type="entry name" value="ALCOHOL DEHYDROGENASE-LIKE C-TERMINAL DOMAIN-CONTAINING PROTEIN"/>
    <property type="match status" value="1"/>
</dbReference>
<sequence length="280" mass="30244">MSNRNQPRVIVVSGGTDGMGRALALSRAERGDCVVALGSNPGKGEKLLAEADRIGAAGRIDFLQVDLSSVARTRAAIEHVAARHDALDALVLFANRQAPRRIATTERLEQTFALYYLSRYLLSHELAPLLARGRTGVIVNVAGVGIRRGGVHWDDLQLQRGYRMVAAQLQAGRANDLLGVAFAAQHPSVPYVLYHPGFTRSGDLSTLPVPMRALIRLAARMAARPVTTSIEPIHRLIDHPPTAPLTAIDRDRMLPLTLDTLDPANATRLDAATRTLLAAL</sequence>
<organism evidence="2 3">
    <name type="scientific">Actinocatenispora thailandica</name>
    <dbReference type="NCBI Taxonomy" id="227318"/>
    <lineage>
        <taxon>Bacteria</taxon>
        <taxon>Bacillati</taxon>
        <taxon>Actinomycetota</taxon>
        <taxon>Actinomycetes</taxon>
        <taxon>Micromonosporales</taxon>
        <taxon>Micromonosporaceae</taxon>
        <taxon>Actinocatenispora</taxon>
    </lineage>
</organism>
<dbReference type="PANTHER" id="PTHR47534">
    <property type="entry name" value="YALI0E05731P"/>
    <property type="match status" value="1"/>
</dbReference>
<dbReference type="InterPro" id="IPR002347">
    <property type="entry name" value="SDR_fam"/>
</dbReference>
<dbReference type="InterPro" id="IPR036291">
    <property type="entry name" value="NAD(P)-bd_dom_sf"/>
</dbReference>
<dbReference type="EMBL" id="AP023355">
    <property type="protein sequence ID" value="BCJ37525.1"/>
    <property type="molecule type" value="Genomic_DNA"/>
</dbReference>
<dbReference type="KEGG" id="atl:Athai_50280"/>
<dbReference type="GO" id="GO:0016491">
    <property type="term" value="F:oxidoreductase activity"/>
    <property type="evidence" value="ECO:0007669"/>
    <property type="project" value="UniProtKB-KW"/>
</dbReference>
<dbReference type="Proteomes" id="UP000611640">
    <property type="component" value="Chromosome"/>
</dbReference>
<dbReference type="SUPFAM" id="SSF51735">
    <property type="entry name" value="NAD(P)-binding Rossmann-fold domains"/>
    <property type="match status" value="1"/>
</dbReference>
<reference evidence="2 3" key="1">
    <citation type="submission" date="2020-08" db="EMBL/GenBank/DDBJ databases">
        <title>Whole genome shotgun sequence of Actinocatenispora thailandica NBRC 105041.</title>
        <authorList>
            <person name="Komaki H."/>
            <person name="Tamura T."/>
        </authorList>
    </citation>
    <scope>NUCLEOTIDE SEQUENCE [LARGE SCALE GENOMIC DNA]</scope>
    <source>
        <strain evidence="2 3">NBRC 105041</strain>
    </source>
</reference>
<dbReference type="Gene3D" id="3.40.50.720">
    <property type="entry name" value="NAD(P)-binding Rossmann-like Domain"/>
    <property type="match status" value="1"/>
</dbReference>
<keyword evidence="1" id="KW-0560">Oxidoreductase</keyword>
<name>A0A7R7DTK7_9ACTN</name>
<keyword evidence="3" id="KW-1185">Reference proteome</keyword>
<evidence type="ECO:0000256" key="1">
    <source>
        <dbReference type="ARBA" id="ARBA00023002"/>
    </source>
</evidence>
<protein>
    <recommendedName>
        <fullName evidence="4">Short-chain dehydrogenase</fullName>
    </recommendedName>
</protein>
<evidence type="ECO:0008006" key="4">
    <source>
        <dbReference type="Google" id="ProtNLM"/>
    </source>
</evidence>
<dbReference type="Pfam" id="PF00106">
    <property type="entry name" value="adh_short"/>
    <property type="match status" value="1"/>
</dbReference>
<accession>A0A7R7DTK7</accession>
<dbReference type="InterPro" id="IPR052228">
    <property type="entry name" value="Sec_Metab_Biosynth_Oxidored"/>
</dbReference>